<name>A0A9L0J9A6_EQUAS</name>
<keyword evidence="3" id="KW-1185">Reference proteome</keyword>
<dbReference type="PANTHER" id="PTHR16003:SF3">
    <property type="entry name" value="CHROMOSOME 9 C9ORF40 HOMOLOG"/>
    <property type="match status" value="1"/>
</dbReference>
<dbReference type="InterPro" id="IPR042349">
    <property type="entry name" value="C9orf40-like"/>
</dbReference>
<dbReference type="Proteomes" id="UP000694387">
    <property type="component" value="Chromosome X"/>
</dbReference>
<evidence type="ECO:0000313" key="3">
    <source>
        <dbReference type="Proteomes" id="UP000694387"/>
    </source>
</evidence>
<feature type="region of interest" description="Disordered" evidence="1">
    <location>
        <begin position="31"/>
        <end position="104"/>
    </location>
</feature>
<accession>A0A9L0J9A6</accession>
<dbReference type="PANTHER" id="PTHR16003">
    <property type="entry name" value="C9ORF40 ISOFORM 1"/>
    <property type="match status" value="1"/>
</dbReference>
<reference evidence="2" key="3">
    <citation type="submission" date="2025-09" db="UniProtKB">
        <authorList>
            <consortium name="Ensembl"/>
        </authorList>
    </citation>
    <scope>IDENTIFICATION</scope>
</reference>
<evidence type="ECO:0000256" key="1">
    <source>
        <dbReference type="SAM" id="MobiDB-lite"/>
    </source>
</evidence>
<feature type="region of interest" description="Disordered" evidence="1">
    <location>
        <begin position="109"/>
        <end position="128"/>
    </location>
</feature>
<evidence type="ECO:0000313" key="2">
    <source>
        <dbReference type="Ensembl" id="ENSEASP00005049886.1"/>
    </source>
</evidence>
<sequence length="158" mass="17971">LARRRAVEPLTFHIPWKRLLLCDFLSGRDRRCRSGSRHQGASYPGKPLDVRELPRKRKTAAAVMTEPRASPSKHRDNGDNSTPGGRESEGRSLETGEPLELLSPMRPRVLGEQPRGWGRSESTRGAWGTAPRQLNEFWQNNTFQVWRNRNPCALMNGM</sequence>
<dbReference type="AlphaFoldDB" id="A0A9L0J9A6"/>
<dbReference type="GeneTree" id="ENSGT00390000001325"/>
<protein>
    <submittedName>
        <fullName evidence="2">Uncharacterized protein</fullName>
    </submittedName>
</protein>
<dbReference type="Ensembl" id="ENSEAST00005067902.1">
    <property type="protein sequence ID" value="ENSEASP00005049886.1"/>
    <property type="gene ID" value="ENSEASG00005034688.1"/>
</dbReference>
<proteinExistence type="predicted"/>
<organism evidence="2 3">
    <name type="scientific">Equus asinus</name>
    <name type="common">Donkey</name>
    <name type="synonym">Equus africanus asinus</name>
    <dbReference type="NCBI Taxonomy" id="9793"/>
    <lineage>
        <taxon>Eukaryota</taxon>
        <taxon>Metazoa</taxon>
        <taxon>Chordata</taxon>
        <taxon>Craniata</taxon>
        <taxon>Vertebrata</taxon>
        <taxon>Euteleostomi</taxon>
        <taxon>Mammalia</taxon>
        <taxon>Eutheria</taxon>
        <taxon>Laurasiatheria</taxon>
        <taxon>Perissodactyla</taxon>
        <taxon>Equidae</taxon>
        <taxon>Equus</taxon>
    </lineage>
</organism>
<reference evidence="2 3" key="1">
    <citation type="journal article" date="2020" name="Nat. Commun.">
        <title>Donkey genomes provide new insights into domestication and selection for coat color.</title>
        <authorList>
            <person name="Wang"/>
            <person name="C."/>
            <person name="Li"/>
            <person name="H."/>
            <person name="Guo"/>
            <person name="Y."/>
            <person name="Huang"/>
            <person name="J."/>
            <person name="Sun"/>
            <person name="Y."/>
            <person name="Min"/>
            <person name="J."/>
            <person name="Wang"/>
            <person name="J."/>
            <person name="Fang"/>
            <person name="X."/>
            <person name="Zhao"/>
            <person name="Z."/>
            <person name="Wang"/>
            <person name="S."/>
            <person name="Zhang"/>
            <person name="Y."/>
            <person name="Liu"/>
            <person name="Q."/>
            <person name="Jiang"/>
            <person name="Q."/>
            <person name="Wang"/>
            <person name="X."/>
            <person name="Guo"/>
            <person name="Y."/>
            <person name="Yang"/>
            <person name="C."/>
            <person name="Wang"/>
            <person name="Y."/>
            <person name="Tian"/>
            <person name="F."/>
            <person name="Zhuang"/>
            <person name="G."/>
            <person name="Fan"/>
            <person name="Y."/>
            <person name="Gao"/>
            <person name="Q."/>
            <person name="Li"/>
            <person name="Y."/>
            <person name="Ju"/>
            <person name="Z."/>
            <person name="Li"/>
            <person name="J."/>
            <person name="Li"/>
            <person name="R."/>
            <person name="Hou"/>
            <person name="M."/>
            <person name="Yang"/>
            <person name="G."/>
            <person name="Liu"/>
            <person name="G."/>
            <person name="Liu"/>
            <person name="W."/>
            <person name="Guo"/>
            <person name="J."/>
            <person name="Pan"/>
            <person name="S."/>
            <person name="Fan"/>
            <person name="G."/>
            <person name="Zhang"/>
            <person name="W."/>
            <person name="Zhang"/>
            <person name="R."/>
            <person name="Yu"/>
            <person name="J."/>
            <person name="Zhang"/>
            <person name="X."/>
            <person name="Yin"/>
            <person name="Q."/>
            <person name="Ji"/>
            <person name="C."/>
            <person name="Jin"/>
            <person name="Y."/>
            <person name="Yue"/>
            <person name="G."/>
            <person name="Liu"/>
            <person name="M."/>
            <person name="Xu"/>
            <person name="J."/>
            <person name="Liu"/>
            <person name="S."/>
            <person name="Jordana"/>
            <person name="J."/>
            <person name="Noce"/>
            <person name="A."/>
            <person name="Amills"/>
            <person name="M."/>
            <person name="Wu"/>
            <person name="D.D."/>
            <person name="Li"/>
            <person name="S."/>
            <person name="Zhou"/>
            <person name="X. and Zhong"/>
            <person name="J."/>
        </authorList>
    </citation>
    <scope>NUCLEOTIDE SEQUENCE [LARGE SCALE GENOMIC DNA]</scope>
</reference>
<reference evidence="2" key="2">
    <citation type="submission" date="2025-08" db="UniProtKB">
        <authorList>
            <consortium name="Ensembl"/>
        </authorList>
    </citation>
    <scope>IDENTIFICATION</scope>
</reference>